<organism evidence="2">
    <name type="scientific">Oryza barthii</name>
    <dbReference type="NCBI Taxonomy" id="65489"/>
    <lineage>
        <taxon>Eukaryota</taxon>
        <taxon>Viridiplantae</taxon>
        <taxon>Streptophyta</taxon>
        <taxon>Embryophyta</taxon>
        <taxon>Tracheophyta</taxon>
        <taxon>Spermatophyta</taxon>
        <taxon>Magnoliopsida</taxon>
        <taxon>Liliopsida</taxon>
        <taxon>Poales</taxon>
        <taxon>Poaceae</taxon>
        <taxon>BOP clade</taxon>
        <taxon>Oryzoideae</taxon>
        <taxon>Oryzeae</taxon>
        <taxon>Oryzinae</taxon>
        <taxon>Oryza</taxon>
    </lineage>
</organism>
<dbReference type="HOGENOM" id="CLU_1241753_0_0_1"/>
<name>A0A0D3F4L3_9ORYZ</name>
<dbReference type="EnsemblPlants" id="OBART02G15000.1">
    <property type="protein sequence ID" value="OBART02G15000.1"/>
    <property type="gene ID" value="OBART02G15000"/>
</dbReference>
<evidence type="ECO:0000256" key="1">
    <source>
        <dbReference type="SAM" id="MobiDB-lite"/>
    </source>
</evidence>
<evidence type="ECO:0000313" key="3">
    <source>
        <dbReference type="Proteomes" id="UP000026960"/>
    </source>
</evidence>
<reference evidence="2" key="1">
    <citation type="journal article" date="2009" name="Rice">
        <title>De Novo Next Generation Sequencing of Plant Genomes.</title>
        <authorList>
            <person name="Rounsley S."/>
            <person name="Marri P.R."/>
            <person name="Yu Y."/>
            <person name="He R."/>
            <person name="Sisneros N."/>
            <person name="Goicoechea J.L."/>
            <person name="Lee S.J."/>
            <person name="Angelova A."/>
            <person name="Kudrna D."/>
            <person name="Luo M."/>
            <person name="Affourtit J."/>
            <person name="Desany B."/>
            <person name="Knight J."/>
            <person name="Niazi F."/>
            <person name="Egholm M."/>
            <person name="Wing R.A."/>
        </authorList>
    </citation>
    <scope>NUCLEOTIDE SEQUENCE [LARGE SCALE GENOMIC DNA]</scope>
    <source>
        <strain evidence="2">cv. IRGC 105608</strain>
    </source>
</reference>
<evidence type="ECO:0000313" key="2">
    <source>
        <dbReference type="EnsemblPlants" id="OBART02G15000.1"/>
    </source>
</evidence>
<accession>A0A0D3F4L3</accession>
<dbReference type="PaxDb" id="65489-OBART02G15000.1"/>
<sequence length="223" mass="24302">MASQSEKKQHHRPHLSPLPVHAATVNNSDVPDLTAAAADKRGAIVFHSCIVVHTLKIDDHYQTKAVVSAPLQGRRPAESSPQPRPPQVRRPQPPRRHRSIAPSSSSRQFQAAAPSGPPSALPSPTASTSTSSPPADKIISRRIQAASMYHGQAIRRGHIITKQQACNMANERRPHHHHTTRPCKQLRPHPATTMKTQETAQHAKGLAFNLQANQPKPESGLPT</sequence>
<feature type="region of interest" description="Disordered" evidence="1">
    <location>
        <begin position="69"/>
        <end position="136"/>
    </location>
</feature>
<keyword evidence="3" id="KW-1185">Reference proteome</keyword>
<dbReference type="AlphaFoldDB" id="A0A0D3F4L3"/>
<dbReference type="Gramene" id="OBART02G15000.1">
    <property type="protein sequence ID" value="OBART02G15000.1"/>
    <property type="gene ID" value="OBART02G15000"/>
</dbReference>
<protein>
    <submittedName>
        <fullName evidence="2">Uncharacterized protein</fullName>
    </submittedName>
</protein>
<reference evidence="2" key="2">
    <citation type="submission" date="2015-03" db="UniProtKB">
        <authorList>
            <consortium name="EnsemblPlants"/>
        </authorList>
    </citation>
    <scope>IDENTIFICATION</scope>
</reference>
<feature type="region of interest" description="Disordered" evidence="1">
    <location>
        <begin position="1"/>
        <end position="23"/>
    </location>
</feature>
<feature type="compositionally biased region" description="Low complexity" evidence="1">
    <location>
        <begin position="122"/>
        <end position="135"/>
    </location>
</feature>
<proteinExistence type="predicted"/>
<dbReference type="Proteomes" id="UP000026960">
    <property type="component" value="Chromosome 2"/>
</dbReference>